<dbReference type="Gene3D" id="2.40.50.140">
    <property type="entry name" value="Nucleic acid-binding proteins"/>
    <property type="match status" value="1"/>
</dbReference>
<dbReference type="PANTHER" id="PTHR11586:SF33">
    <property type="entry name" value="AMINOACYL TRNA SYNTHASE COMPLEX-INTERACTING MULTIFUNCTIONAL PROTEIN 1"/>
    <property type="match status" value="1"/>
</dbReference>
<evidence type="ECO:0000313" key="11">
    <source>
        <dbReference type="Proteomes" id="UP000308199"/>
    </source>
</evidence>
<keyword evidence="3 6" id="KW-0820">tRNA-binding</keyword>
<reference evidence="10 11" key="1">
    <citation type="submission" date="2019-02" db="EMBL/GenBank/DDBJ databases">
        <title>Genome sequencing of the rare red list fungi Phellinidium pouzarii.</title>
        <authorList>
            <person name="Buettner E."/>
            <person name="Kellner H."/>
        </authorList>
    </citation>
    <scope>NUCLEOTIDE SEQUENCE [LARGE SCALE GENOMIC DNA]</scope>
    <source>
        <strain evidence="10 11">DSM 108285</strain>
    </source>
</reference>
<proteinExistence type="predicted"/>
<evidence type="ECO:0000259" key="8">
    <source>
        <dbReference type="PROSITE" id="PS50405"/>
    </source>
</evidence>
<evidence type="ECO:0000256" key="7">
    <source>
        <dbReference type="SAM" id="MobiDB-lite"/>
    </source>
</evidence>
<dbReference type="CDD" id="cd10289">
    <property type="entry name" value="GST_C_AaRS_like"/>
    <property type="match status" value="1"/>
</dbReference>
<dbReference type="Proteomes" id="UP000308199">
    <property type="component" value="Unassembled WGS sequence"/>
</dbReference>
<keyword evidence="11" id="KW-1185">Reference proteome</keyword>
<dbReference type="InterPro" id="IPR010987">
    <property type="entry name" value="Glutathione-S-Trfase_C-like"/>
</dbReference>
<dbReference type="InterPro" id="IPR002547">
    <property type="entry name" value="tRNA-bd_dom"/>
</dbReference>
<dbReference type="GO" id="GO:0006412">
    <property type="term" value="P:translation"/>
    <property type="evidence" value="ECO:0007669"/>
    <property type="project" value="UniProtKB-KW"/>
</dbReference>
<dbReference type="Gene3D" id="1.20.1050.130">
    <property type="match status" value="1"/>
</dbReference>
<dbReference type="AlphaFoldDB" id="A0A4S4LGT4"/>
<gene>
    <name evidence="10" type="ORF">EW145_g826</name>
</gene>
<name>A0A4S4LGT4_9AGAM</name>
<evidence type="ECO:0000256" key="2">
    <source>
        <dbReference type="ARBA" id="ARBA00022490"/>
    </source>
</evidence>
<dbReference type="InterPro" id="IPR036282">
    <property type="entry name" value="Glutathione-S-Trfase_C_sf"/>
</dbReference>
<sequence length="403" mass="43482">MASDATVSKLPSPLRDLVAAATPHDEDYGMSDKDKAEVSEWISRVAQGNIVEPSAVEELNATLTRKTYLVNNDLTAADVAVYGALHPTLSQLQPAQYYSLPAVTRYFDHIQSRPTVRKAADAHSPAFSLIMFDLDNMPKLERKPDPPKKKEKASKVASGAPAVAVTESTPKQTKASSSDAIVAANEGAPKKEKKEKKESKEKAAAPDGRTVKNAGGKNVHAAEESATASPSMIDLRVGHVVDIKKHPDADGLYVEQIDIGEETGPRTVVSGLVHYIPIEKMRDKYLVVVCNLKPANMRGVKSFAMVFCASSKDGKEAGIELIQPPPGSKPGERVYFEGEKYESATPVSQLNPKKKIFETIQPGFTTLETREAAWIDPETKSVHKIRTANGVCLAPTLVGASLS</sequence>
<feature type="domain" description="GST C-terminal" evidence="8">
    <location>
        <begin position="1"/>
        <end position="147"/>
    </location>
</feature>
<feature type="compositionally biased region" description="Basic and acidic residues" evidence="7">
    <location>
        <begin position="138"/>
        <end position="148"/>
    </location>
</feature>
<evidence type="ECO:0000256" key="5">
    <source>
        <dbReference type="ARBA" id="ARBA00022917"/>
    </source>
</evidence>
<dbReference type="CDD" id="cd02799">
    <property type="entry name" value="tRNA_bind_EMAP-II_like"/>
    <property type="match status" value="1"/>
</dbReference>
<dbReference type="OrthoDB" id="19141at2759"/>
<dbReference type="GO" id="GO:0000049">
    <property type="term" value="F:tRNA binding"/>
    <property type="evidence" value="ECO:0007669"/>
    <property type="project" value="UniProtKB-UniRule"/>
</dbReference>
<feature type="domain" description="TRNA-binding" evidence="9">
    <location>
        <begin position="229"/>
        <end position="335"/>
    </location>
</feature>
<dbReference type="PROSITE" id="PS50405">
    <property type="entry name" value="GST_CTER"/>
    <property type="match status" value="1"/>
</dbReference>
<dbReference type="PANTHER" id="PTHR11586">
    <property type="entry name" value="TRNA-AMINOACYLATION COFACTOR ARC1 FAMILY MEMBER"/>
    <property type="match status" value="1"/>
</dbReference>
<keyword evidence="2" id="KW-0963">Cytoplasm</keyword>
<organism evidence="10 11">
    <name type="scientific">Phellinidium pouzarii</name>
    <dbReference type="NCBI Taxonomy" id="167371"/>
    <lineage>
        <taxon>Eukaryota</taxon>
        <taxon>Fungi</taxon>
        <taxon>Dikarya</taxon>
        <taxon>Basidiomycota</taxon>
        <taxon>Agaricomycotina</taxon>
        <taxon>Agaricomycetes</taxon>
        <taxon>Hymenochaetales</taxon>
        <taxon>Hymenochaetaceae</taxon>
        <taxon>Phellinidium</taxon>
    </lineage>
</organism>
<protein>
    <recommendedName>
        <fullName evidence="12">tRNA-binding domain-containing protein</fullName>
    </recommendedName>
</protein>
<evidence type="ECO:0000259" key="9">
    <source>
        <dbReference type="PROSITE" id="PS50886"/>
    </source>
</evidence>
<dbReference type="InterPro" id="IPR051270">
    <property type="entry name" value="Tyrosine-tRNA_ligase_regulator"/>
</dbReference>
<dbReference type="EMBL" id="SGPK01000019">
    <property type="protein sequence ID" value="THH11154.1"/>
    <property type="molecule type" value="Genomic_DNA"/>
</dbReference>
<dbReference type="PROSITE" id="PS50886">
    <property type="entry name" value="TRBD"/>
    <property type="match status" value="1"/>
</dbReference>
<feature type="region of interest" description="Disordered" evidence="7">
    <location>
        <begin position="138"/>
        <end position="228"/>
    </location>
</feature>
<dbReference type="GO" id="GO:0017102">
    <property type="term" value="C:methionyl glutamyl tRNA synthetase complex"/>
    <property type="evidence" value="ECO:0007669"/>
    <property type="project" value="TreeGrafter"/>
</dbReference>
<evidence type="ECO:0000256" key="6">
    <source>
        <dbReference type="PROSITE-ProRule" id="PRU00209"/>
    </source>
</evidence>
<keyword evidence="5" id="KW-0648">Protein biosynthesis</keyword>
<dbReference type="InterPro" id="IPR012340">
    <property type="entry name" value="NA-bd_OB-fold"/>
</dbReference>
<dbReference type="Pfam" id="PF21972">
    <property type="entry name" value="Arc1p_N_like"/>
    <property type="match status" value="1"/>
</dbReference>
<evidence type="ECO:0000256" key="4">
    <source>
        <dbReference type="ARBA" id="ARBA00022884"/>
    </source>
</evidence>
<feature type="compositionally biased region" description="Basic and acidic residues" evidence="7">
    <location>
        <begin position="188"/>
        <end position="204"/>
    </location>
</feature>
<keyword evidence="4 6" id="KW-0694">RNA-binding</keyword>
<evidence type="ECO:0008006" key="12">
    <source>
        <dbReference type="Google" id="ProtNLM"/>
    </source>
</evidence>
<comment type="subcellular location">
    <subcellularLocation>
        <location evidence="1">Cytoplasm</location>
    </subcellularLocation>
</comment>
<accession>A0A4S4LGT4</accession>
<comment type="caution">
    <text evidence="10">The sequence shown here is derived from an EMBL/GenBank/DDBJ whole genome shotgun (WGS) entry which is preliminary data.</text>
</comment>
<dbReference type="SUPFAM" id="SSF50249">
    <property type="entry name" value="Nucleic acid-binding proteins"/>
    <property type="match status" value="1"/>
</dbReference>
<evidence type="ECO:0000256" key="1">
    <source>
        <dbReference type="ARBA" id="ARBA00004496"/>
    </source>
</evidence>
<feature type="compositionally biased region" description="Polar residues" evidence="7">
    <location>
        <begin position="166"/>
        <end position="179"/>
    </location>
</feature>
<dbReference type="InterPro" id="IPR053836">
    <property type="entry name" value="Arc1-like_N"/>
</dbReference>
<evidence type="ECO:0000313" key="10">
    <source>
        <dbReference type="EMBL" id="THH11154.1"/>
    </source>
</evidence>
<dbReference type="FunFam" id="2.40.50.140:FF:000047">
    <property type="entry name" value="tyrosine--tRNA ligase, cytoplasmic isoform X2"/>
    <property type="match status" value="1"/>
</dbReference>
<dbReference type="SUPFAM" id="SSF47616">
    <property type="entry name" value="GST C-terminal domain-like"/>
    <property type="match status" value="1"/>
</dbReference>
<evidence type="ECO:0000256" key="3">
    <source>
        <dbReference type="ARBA" id="ARBA00022555"/>
    </source>
</evidence>
<dbReference type="Pfam" id="PF01588">
    <property type="entry name" value="tRNA_bind"/>
    <property type="match status" value="1"/>
</dbReference>